<feature type="region of interest" description="Disordered" evidence="1">
    <location>
        <begin position="309"/>
        <end position="334"/>
    </location>
</feature>
<evidence type="ECO:0000256" key="1">
    <source>
        <dbReference type="SAM" id="MobiDB-lite"/>
    </source>
</evidence>
<evidence type="ECO:0000313" key="2">
    <source>
        <dbReference type="EMBL" id="KAF1955236.1"/>
    </source>
</evidence>
<dbReference type="Proteomes" id="UP000800035">
    <property type="component" value="Unassembled WGS sequence"/>
</dbReference>
<name>A0A6A5TX10_9PLEO</name>
<organism evidence="2 3">
    <name type="scientific">Byssothecium circinans</name>
    <dbReference type="NCBI Taxonomy" id="147558"/>
    <lineage>
        <taxon>Eukaryota</taxon>
        <taxon>Fungi</taxon>
        <taxon>Dikarya</taxon>
        <taxon>Ascomycota</taxon>
        <taxon>Pezizomycotina</taxon>
        <taxon>Dothideomycetes</taxon>
        <taxon>Pleosporomycetidae</taxon>
        <taxon>Pleosporales</taxon>
        <taxon>Massarineae</taxon>
        <taxon>Massarinaceae</taxon>
        <taxon>Byssothecium</taxon>
    </lineage>
</organism>
<keyword evidence="3" id="KW-1185">Reference proteome</keyword>
<protein>
    <submittedName>
        <fullName evidence="2">Uncharacterized protein</fullName>
    </submittedName>
</protein>
<dbReference type="EMBL" id="ML976995">
    <property type="protein sequence ID" value="KAF1955236.1"/>
    <property type="molecule type" value="Genomic_DNA"/>
</dbReference>
<feature type="compositionally biased region" description="Low complexity" evidence="1">
    <location>
        <begin position="506"/>
        <end position="518"/>
    </location>
</feature>
<feature type="region of interest" description="Disordered" evidence="1">
    <location>
        <begin position="394"/>
        <end position="535"/>
    </location>
</feature>
<dbReference type="AlphaFoldDB" id="A0A6A5TX10"/>
<accession>A0A6A5TX10</accession>
<evidence type="ECO:0000313" key="3">
    <source>
        <dbReference type="Proteomes" id="UP000800035"/>
    </source>
</evidence>
<reference evidence="2" key="1">
    <citation type="journal article" date="2020" name="Stud. Mycol.">
        <title>101 Dothideomycetes genomes: a test case for predicting lifestyles and emergence of pathogens.</title>
        <authorList>
            <person name="Haridas S."/>
            <person name="Albert R."/>
            <person name="Binder M."/>
            <person name="Bloem J."/>
            <person name="Labutti K."/>
            <person name="Salamov A."/>
            <person name="Andreopoulos B."/>
            <person name="Baker S."/>
            <person name="Barry K."/>
            <person name="Bills G."/>
            <person name="Bluhm B."/>
            <person name="Cannon C."/>
            <person name="Castanera R."/>
            <person name="Culley D."/>
            <person name="Daum C."/>
            <person name="Ezra D."/>
            <person name="Gonzalez J."/>
            <person name="Henrissat B."/>
            <person name="Kuo A."/>
            <person name="Liang C."/>
            <person name="Lipzen A."/>
            <person name="Lutzoni F."/>
            <person name="Magnuson J."/>
            <person name="Mondo S."/>
            <person name="Nolan M."/>
            <person name="Ohm R."/>
            <person name="Pangilinan J."/>
            <person name="Park H.-J."/>
            <person name="Ramirez L."/>
            <person name="Alfaro M."/>
            <person name="Sun H."/>
            <person name="Tritt A."/>
            <person name="Yoshinaga Y."/>
            <person name="Zwiers L.-H."/>
            <person name="Turgeon B."/>
            <person name="Goodwin S."/>
            <person name="Spatafora J."/>
            <person name="Crous P."/>
            <person name="Grigoriev I."/>
        </authorList>
    </citation>
    <scope>NUCLEOTIDE SEQUENCE</scope>
    <source>
        <strain evidence="2">CBS 675.92</strain>
    </source>
</reference>
<feature type="compositionally biased region" description="Pro residues" evidence="1">
    <location>
        <begin position="245"/>
        <end position="259"/>
    </location>
</feature>
<gene>
    <name evidence="2" type="ORF">CC80DRAFT_594424</name>
</gene>
<proteinExistence type="predicted"/>
<feature type="region of interest" description="Disordered" evidence="1">
    <location>
        <begin position="222"/>
        <end position="260"/>
    </location>
</feature>
<feature type="region of interest" description="Disordered" evidence="1">
    <location>
        <begin position="562"/>
        <end position="608"/>
    </location>
</feature>
<feature type="compositionally biased region" description="Basic and acidic residues" evidence="1">
    <location>
        <begin position="474"/>
        <end position="502"/>
    </location>
</feature>
<feature type="region of interest" description="Disordered" evidence="1">
    <location>
        <begin position="354"/>
        <end position="376"/>
    </location>
</feature>
<feature type="compositionally biased region" description="Basic and acidic residues" evidence="1">
    <location>
        <begin position="309"/>
        <end position="331"/>
    </location>
</feature>
<feature type="compositionally biased region" description="Basic and acidic residues" evidence="1">
    <location>
        <begin position="586"/>
        <end position="608"/>
    </location>
</feature>
<dbReference type="OrthoDB" id="5417628at2759"/>
<sequence>MRFDNWDVILFPRESLVPIQEFRTACYSSSDDDGRQPPTLACYISSLPASTPFRISMHSWAAPAKPSPIIESRRKPNQRVVYTTQVLVDGSRVFHGIYEIGSKWPQEISHEKRLITDLPSSPTHRDSFLEFPPFHQNVLMQSAWDAREHSGRIKILLAEQLIRKTNSSGDLELGTSHEIVCFAFQHAPRDILEQAGIAWPIKNPLYLPQLAPSRKNSGPTIPNFSHIKPREFAGPAVGPTRPRTDPPPQFSQWPKPPGRGPRHDIWDTSMDSFGDSGFDSMSTDTWTKSTPSLADISMPDLYASGFSKSRDPWEPMPAYERESSKAHESSRHRNVRQVMVTLKDDQLGQLIEAISPPKKANSTNTSHNQPPPKMASLFTRPSAAALARKASYQDLTKADKENRPLGQDSSQNHRMPAVYPYSNRVPTPHPQAASRFDSDVSMRDLSSVFSGPPPMTDRRSSPAHVPSASGSVKSRKEGHQATLETRHDQSLLPDFDQKDVKPAPDSPGAGAASATATTERAFAPTHKPMSSVDSTVRLERTLYSALGDELAGFNDEGLDQAESGAVPVLDGFDTSASKRKRQGTLGERDRDRDRDRSPLTKMVREHES</sequence>